<proteinExistence type="predicted"/>
<organism evidence="2 3">
    <name type="scientific">Methylomirabilis oxygeniifera</name>
    <dbReference type="NCBI Taxonomy" id="671143"/>
    <lineage>
        <taxon>Bacteria</taxon>
        <taxon>Candidatus Methylomirabilota</taxon>
        <taxon>Candidatus Methylomirabilia</taxon>
        <taxon>Candidatus Methylomirabilales</taxon>
        <taxon>Candidatus Methylomirabilaceae</taxon>
        <taxon>Candidatus Methylomirabilis</taxon>
    </lineage>
</organism>
<evidence type="ECO:0000313" key="2">
    <source>
        <dbReference type="EMBL" id="CBE69077.1"/>
    </source>
</evidence>
<feature type="transmembrane region" description="Helical" evidence="1">
    <location>
        <begin position="20"/>
        <end position="42"/>
    </location>
</feature>
<name>D5MH46_METO1</name>
<evidence type="ECO:0000313" key="3">
    <source>
        <dbReference type="Proteomes" id="UP000006898"/>
    </source>
</evidence>
<accession>D5MH46</accession>
<sequence>MGNCGTWARSPSEKPQLTAYFKLLAILLNGVSVFLELAWSTVQQQVADRRWLYRLSRTSLSYEYH</sequence>
<evidence type="ECO:0000256" key="1">
    <source>
        <dbReference type="SAM" id="Phobius"/>
    </source>
</evidence>
<dbReference type="AlphaFoldDB" id="D5MH46"/>
<keyword evidence="1" id="KW-0812">Transmembrane</keyword>
<keyword evidence="1" id="KW-1133">Transmembrane helix</keyword>
<gene>
    <name evidence="2" type="ORF">DAMO_2027</name>
</gene>
<reference evidence="2 3" key="1">
    <citation type="journal article" date="2010" name="Nature">
        <title>Nitrite-driven anaerobic methane oxidation by oxygenic bacteria.</title>
        <authorList>
            <person name="Ettwig K.F."/>
            <person name="Butler M.K."/>
            <person name="Le Paslier D."/>
            <person name="Pelletier E."/>
            <person name="Mangenot S."/>
            <person name="Kuypers M.M.M."/>
            <person name="Schreiber F."/>
            <person name="Dutilh B.E."/>
            <person name="Zedelius J."/>
            <person name="de Beer D."/>
            <person name="Gloerich J."/>
            <person name="Wessels H.J.C.T."/>
            <person name="van Allen T."/>
            <person name="Luesken F."/>
            <person name="Wu M."/>
            <person name="van de Pas-Schoonen K.T."/>
            <person name="Op den Camp H.J.M."/>
            <person name="Janssen-Megens E.M."/>
            <person name="Francoijs K-J."/>
            <person name="Stunnenberg H."/>
            <person name="Weissenbach J."/>
            <person name="Jetten M.S.M."/>
            <person name="Strous M."/>
        </authorList>
    </citation>
    <scope>NUCLEOTIDE SEQUENCE [LARGE SCALE GENOMIC DNA]</scope>
</reference>
<dbReference type="STRING" id="671143.DAMO_2027"/>
<dbReference type="Proteomes" id="UP000006898">
    <property type="component" value="Chromosome"/>
</dbReference>
<dbReference type="HOGENOM" id="CLU_2841617_0_0_0"/>
<keyword evidence="1" id="KW-0472">Membrane</keyword>
<dbReference type="EMBL" id="FP565575">
    <property type="protein sequence ID" value="CBE69077.1"/>
    <property type="molecule type" value="Genomic_DNA"/>
</dbReference>
<dbReference type="KEGG" id="mox:DAMO_2027"/>
<protein>
    <submittedName>
        <fullName evidence="2">Uncharacterized protein</fullName>
    </submittedName>
</protein>